<dbReference type="EMBL" id="JACGWU010000001">
    <property type="protein sequence ID" value="MBA8828398.1"/>
    <property type="molecule type" value="Genomic_DNA"/>
</dbReference>
<dbReference type="AlphaFoldDB" id="A0A7W3JSF2"/>
<keyword evidence="2" id="KW-1185">Reference proteome</keyword>
<evidence type="ECO:0000313" key="1">
    <source>
        <dbReference type="EMBL" id="MBA8828398.1"/>
    </source>
</evidence>
<sequence>MGPSLPGYHRAEFDPAAEFIEVWIDTDGTRRTSANGSLVSIGGGGTPRLIHASWWVPVALPQELTIGVSWPAASLTGETTIDTSGWKALHSDILTL</sequence>
<accession>A0A7W3JSF2</accession>
<dbReference type="Proteomes" id="UP000524237">
    <property type="component" value="Unassembled WGS sequence"/>
</dbReference>
<name>A0A7W3JSF2_9MICO</name>
<organism evidence="1 2">
    <name type="scientific">Alpinimonas psychrophila</name>
    <dbReference type="NCBI Taxonomy" id="748908"/>
    <lineage>
        <taxon>Bacteria</taxon>
        <taxon>Bacillati</taxon>
        <taxon>Actinomycetota</taxon>
        <taxon>Actinomycetes</taxon>
        <taxon>Micrococcales</taxon>
        <taxon>Microbacteriaceae</taxon>
        <taxon>Alpinimonas</taxon>
    </lineage>
</organism>
<reference evidence="1 2" key="1">
    <citation type="submission" date="2020-07" db="EMBL/GenBank/DDBJ databases">
        <title>Sequencing the genomes of 1000 actinobacteria strains.</title>
        <authorList>
            <person name="Klenk H.-P."/>
        </authorList>
    </citation>
    <scope>NUCLEOTIDE SEQUENCE [LARGE SCALE GENOMIC DNA]</scope>
    <source>
        <strain evidence="1 2">DSM 23737</strain>
    </source>
</reference>
<evidence type="ECO:0000313" key="2">
    <source>
        <dbReference type="Proteomes" id="UP000524237"/>
    </source>
</evidence>
<comment type="caution">
    <text evidence="1">The sequence shown here is derived from an EMBL/GenBank/DDBJ whole genome shotgun (WGS) entry which is preliminary data.</text>
</comment>
<gene>
    <name evidence="1" type="ORF">FB555_000469</name>
</gene>
<dbReference type="RefSeq" id="WP_182483812.1">
    <property type="nucleotide sequence ID" value="NZ_JACGWU010000001.1"/>
</dbReference>
<proteinExistence type="predicted"/>
<protein>
    <submittedName>
        <fullName evidence="1">Uncharacterized protein</fullName>
    </submittedName>
</protein>